<dbReference type="InterPro" id="IPR023214">
    <property type="entry name" value="HAD_sf"/>
</dbReference>
<dbReference type="STRING" id="319652.IV80_GL000436"/>
<feature type="domain" description="Cation-transporting P-type ATPase N-terminal" evidence="11">
    <location>
        <begin position="26"/>
        <end position="99"/>
    </location>
</feature>
<dbReference type="Proteomes" id="UP000051568">
    <property type="component" value="Unassembled WGS sequence"/>
</dbReference>
<dbReference type="Pfam" id="PF08282">
    <property type="entry name" value="Hydrolase_3"/>
    <property type="match status" value="1"/>
</dbReference>
<dbReference type="InterPro" id="IPR001757">
    <property type="entry name" value="P_typ_ATPase"/>
</dbReference>
<dbReference type="Gene3D" id="3.40.50.1000">
    <property type="entry name" value="HAD superfamily/HAD-like"/>
    <property type="match status" value="1"/>
</dbReference>
<feature type="transmembrane region" description="Helical" evidence="10">
    <location>
        <begin position="797"/>
        <end position="820"/>
    </location>
</feature>
<evidence type="ECO:0000313" key="13">
    <source>
        <dbReference type="Proteomes" id="UP000051568"/>
    </source>
</evidence>
<accession>A0A0R2IKC2</accession>
<dbReference type="PRINTS" id="PR00119">
    <property type="entry name" value="CATATPASE"/>
</dbReference>
<feature type="transmembrane region" description="Helical" evidence="10">
    <location>
        <begin position="840"/>
        <end position="858"/>
    </location>
</feature>
<keyword evidence="13" id="KW-1185">Reference proteome</keyword>
<protein>
    <recommendedName>
        <fullName evidence="11">Cation-transporting P-type ATPase N-terminal domain-containing protein</fullName>
    </recommendedName>
</protein>
<feature type="transmembrane region" description="Helical" evidence="10">
    <location>
        <begin position="75"/>
        <end position="96"/>
    </location>
</feature>
<keyword evidence="5" id="KW-0547">Nucleotide-binding</keyword>
<dbReference type="AlphaFoldDB" id="A0A0R2IKC2"/>
<keyword evidence="8 10" id="KW-1133">Transmembrane helix</keyword>
<dbReference type="Gene3D" id="3.40.1110.10">
    <property type="entry name" value="Calcium-transporting ATPase, cytoplasmic domain N"/>
    <property type="match status" value="1"/>
</dbReference>
<dbReference type="SUPFAM" id="SSF56784">
    <property type="entry name" value="HAD-like"/>
    <property type="match status" value="1"/>
</dbReference>
<dbReference type="InterPro" id="IPR023299">
    <property type="entry name" value="ATPase_P-typ_cyto_dom_N"/>
</dbReference>
<evidence type="ECO:0000256" key="7">
    <source>
        <dbReference type="ARBA" id="ARBA00022967"/>
    </source>
</evidence>
<comment type="similarity">
    <text evidence="2">Belongs to the cation transport ATPase (P-type) (TC 3.A.3) family. Type IIA subfamily.</text>
</comment>
<evidence type="ECO:0000256" key="1">
    <source>
        <dbReference type="ARBA" id="ARBA00004651"/>
    </source>
</evidence>
<dbReference type="PATRIC" id="fig|319652.3.peg.440"/>
<dbReference type="GO" id="GO:0005524">
    <property type="term" value="F:ATP binding"/>
    <property type="evidence" value="ECO:0007669"/>
    <property type="project" value="UniProtKB-KW"/>
</dbReference>
<feature type="transmembrane region" description="Helical" evidence="10">
    <location>
        <begin position="909"/>
        <end position="925"/>
    </location>
</feature>
<evidence type="ECO:0000256" key="2">
    <source>
        <dbReference type="ARBA" id="ARBA00005675"/>
    </source>
</evidence>
<dbReference type="PRINTS" id="PR00120">
    <property type="entry name" value="HATPASE"/>
</dbReference>
<keyword evidence="9 10" id="KW-0472">Membrane</keyword>
<dbReference type="PANTHER" id="PTHR43294:SF21">
    <property type="entry name" value="CATION TRANSPORTING ATPASE"/>
    <property type="match status" value="1"/>
</dbReference>
<dbReference type="InterPro" id="IPR008250">
    <property type="entry name" value="ATPase_P-typ_transduc_dom_A_sf"/>
</dbReference>
<dbReference type="Pfam" id="PF00690">
    <property type="entry name" value="Cation_ATPase_N"/>
    <property type="match status" value="1"/>
</dbReference>
<dbReference type="InterPro" id="IPR006068">
    <property type="entry name" value="ATPase_P-typ_cation-transptr_C"/>
</dbReference>
<evidence type="ECO:0000256" key="4">
    <source>
        <dbReference type="ARBA" id="ARBA00022692"/>
    </source>
</evidence>
<dbReference type="Pfam" id="PF13246">
    <property type="entry name" value="Cation_ATPase"/>
    <property type="match status" value="1"/>
</dbReference>
<dbReference type="Gene3D" id="2.70.150.10">
    <property type="entry name" value="Calcium-transporting ATPase, cytoplasmic transduction domain A"/>
    <property type="match status" value="1"/>
</dbReference>
<dbReference type="SFLD" id="SFLDG00002">
    <property type="entry name" value="C1.7:_P-type_atpase_like"/>
    <property type="match status" value="1"/>
</dbReference>
<dbReference type="PROSITE" id="PS00154">
    <property type="entry name" value="ATPASE_E1_E2"/>
    <property type="match status" value="1"/>
</dbReference>
<dbReference type="Gene3D" id="1.20.1110.10">
    <property type="entry name" value="Calcium-transporting ATPase, transmembrane domain"/>
    <property type="match status" value="1"/>
</dbReference>
<evidence type="ECO:0000259" key="11">
    <source>
        <dbReference type="SMART" id="SM00831"/>
    </source>
</evidence>
<dbReference type="InterPro" id="IPR004014">
    <property type="entry name" value="ATPase_P-typ_cation-transptr_N"/>
</dbReference>
<dbReference type="SUPFAM" id="SSF81653">
    <property type="entry name" value="Calcium ATPase, transduction domain A"/>
    <property type="match status" value="1"/>
</dbReference>
<dbReference type="FunFam" id="3.40.50.1000:FF:000028">
    <property type="entry name" value="Calcium-transporting P-type ATPase, putative"/>
    <property type="match status" value="1"/>
</dbReference>
<dbReference type="InterPro" id="IPR036412">
    <property type="entry name" value="HAD-like_sf"/>
</dbReference>
<dbReference type="EMBL" id="JQBR01000011">
    <property type="protein sequence ID" value="KRN65227.1"/>
    <property type="molecule type" value="Genomic_DNA"/>
</dbReference>
<dbReference type="SUPFAM" id="SSF81665">
    <property type="entry name" value="Calcium ATPase, transmembrane domain M"/>
    <property type="match status" value="1"/>
</dbReference>
<sequence>MQGITPKIEKKEAGILDKVNQKSTTRYASMHMNDVYKYFGTKETGLTSEQAAGLLKKFGKNTIQRNKKQSQLKSFLKNFTSLMAILLWISGFIAIFAQMVELGIAIWAVNVINGIFSYWQEHQAQKATDSLLKMLPTYAQVLRDGKPQQINSEDLVPGDVFIIQAGNSISADARIIKSNALQVDESALTGESVLVGKQAQYAHGVGRFAEANIVFAGTVAGSGTATAVAVATGMHSEFGKIAKLTQSEKHHASPLELELNHLTKQLSLIAILIGTIFFIAAIFFVHYPIAKSFIFALGMIVAFIPEGLLPTVTLSLAQGVTRMAKKHALVKNLNSVETLGETTVICSDKTGTLTQNQMTINHLWLASHEFTVTGQGYVNNGHIQMNNQDVTIAQHPDLEMLLRVSALNNDTKVEQPKNAGDNPKIIGTPTEAALIILAQKAGMNVEEEIQKVPRIGELPFDSDRKRMSTFHKVGDKTTICVKGSLDGMLPISDTILDNGTVRPITEADKQQINAADKKYAAQGLRSLAIAYRDANDDDRLPNDPKDWTIENAETHLTFVGLTVMQDPPRPEIYEAVRKCHEASIRIIMVTGDSSLTAKSIATKIGITSDNARVITGDELAEMHTADLKKALEGEVIFARVAPEQKYRIVSTLQSNGEIVASTGDGVNDAPALKKADIGVAMGVTGTDVAKDAADMILTDDNFASIVAAIEEGRTVYSNLQKFLLYILNSNMPEAAPSILFLFSRGLIPLPLTVMQILTVDLGTDMLPALGLGAEKSEPGIMKQPPRLRTAHLLNRGIILKAFAWYGMVASIISTIGYFFVNSQHGWPNIALAASGPVYQEATTMTLAAIVFCQIAAAINCRTKNSSVFSIGIFSNRRIWGGIVFEVALLALLIYVPFLQGLFNTAPIDWHDWVLLFCIPIPLVLIEEARKLFMRKKHAPKSNVA</sequence>
<feature type="transmembrane region" description="Helical" evidence="10">
    <location>
        <begin position="878"/>
        <end position="897"/>
    </location>
</feature>
<feature type="transmembrane region" description="Helical" evidence="10">
    <location>
        <begin position="102"/>
        <end position="119"/>
    </location>
</feature>
<evidence type="ECO:0000256" key="6">
    <source>
        <dbReference type="ARBA" id="ARBA00022840"/>
    </source>
</evidence>
<dbReference type="InterPro" id="IPR018303">
    <property type="entry name" value="ATPase_P-typ_P_site"/>
</dbReference>
<evidence type="ECO:0000256" key="10">
    <source>
        <dbReference type="SAM" id="Phobius"/>
    </source>
</evidence>
<dbReference type="Pfam" id="PF00689">
    <property type="entry name" value="Cation_ATPase_C"/>
    <property type="match status" value="1"/>
</dbReference>
<comment type="caution">
    <text evidence="12">The sequence shown here is derived from an EMBL/GenBank/DDBJ whole genome shotgun (WGS) entry which is preliminary data.</text>
</comment>
<dbReference type="GO" id="GO:0016887">
    <property type="term" value="F:ATP hydrolysis activity"/>
    <property type="evidence" value="ECO:0007669"/>
    <property type="project" value="InterPro"/>
</dbReference>
<evidence type="ECO:0000256" key="8">
    <source>
        <dbReference type="ARBA" id="ARBA00022989"/>
    </source>
</evidence>
<dbReference type="FunFam" id="3.40.50.1000:FF:000001">
    <property type="entry name" value="Phospholipid-transporting ATPase IC"/>
    <property type="match status" value="1"/>
</dbReference>
<dbReference type="PANTHER" id="PTHR43294">
    <property type="entry name" value="SODIUM/POTASSIUM-TRANSPORTING ATPASE SUBUNIT ALPHA"/>
    <property type="match status" value="1"/>
</dbReference>
<keyword evidence="3" id="KW-1003">Cell membrane</keyword>
<organism evidence="12 13">
    <name type="scientific">Pediococcus cellicola</name>
    <dbReference type="NCBI Taxonomy" id="319652"/>
    <lineage>
        <taxon>Bacteria</taxon>
        <taxon>Bacillati</taxon>
        <taxon>Bacillota</taxon>
        <taxon>Bacilli</taxon>
        <taxon>Lactobacillales</taxon>
        <taxon>Lactobacillaceae</taxon>
        <taxon>Pediococcus</taxon>
    </lineage>
</organism>
<dbReference type="SMART" id="SM00831">
    <property type="entry name" value="Cation_ATPase_N"/>
    <property type="match status" value="1"/>
</dbReference>
<dbReference type="GO" id="GO:0019829">
    <property type="term" value="F:ATPase-coupled monoatomic cation transmembrane transporter activity"/>
    <property type="evidence" value="ECO:0007669"/>
    <property type="project" value="TreeGrafter"/>
</dbReference>
<evidence type="ECO:0000256" key="3">
    <source>
        <dbReference type="ARBA" id="ARBA00022475"/>
    </source>
</evidence>
<proteinExistence type="inferred from homology"/>
<dbReference type="GO" id="GO:0005886">
    <property type="term" value="C:plasma membrane"/>
    <property type="evidence" value="ECO:0007669"/>
    <property type="project" value="UniProtKB-SubCell"/>
</dbReference>
<dbReference type="SUPFAM" id="SSF81660">
    <property type="entry name" value="Metal cation-transporting ATPase, ATP-binding domain N"/>
    <property type="match status" value="1"/>
</dbReference>
<evidence type="ECO:0000313" key="12">
    <source>
        <dbReference type="EMBL" id="KRN65227.1"/>
    </source>
</evidence>
<dbReference type="SFLD" id="SFLDF00027">
    <property type="entry name" value="p-type_atpase"/>
    <property type="match status" value="1"/>
</dbReference>
<gene>
    <name evidence="12" type="ORF">IV80_GL000436</name>
</gene>
<keyword evidence="6" id="KW-0067">ATP-binding</keyword>
<evidence type="ECO:0000256" key="9">
    <source>
        <dbReference type="ARBA" id="ARBA00023136"/>
    </source>
</evidence>
<evidence type="ECO:0000256" key="5">
    <source>
        <dbReference type="ARBA" id="ARBA00022741"/>
    </source>
</evidence>
<dbReference type="InterPro" id="IPR059000">
    <property type="entry name" value="ATPase_P-type_domA"/>
</dbReference>
<dbReference type="InterPro" id="IPR044492">
    <property type="entry name" value="P_typ_ATPase_HD_dom"/>
</dbReference>
<feature type="transmembrane region" description="Helical" evidence="10">
    <location>
        <begin position="293"/>
        <end position="317"/>
    </location>
</feature>
<keyword evidence="4 10" id="KW-0812">Transmembrane</keyword>
<keyword evidence="7" id="KW-1278">Translocase</keyword>
<reference evidence="12 13" key="1">
    <citation type="journal article" date="2015" name="Genome Announc.">
        <title>Expanding the biotechnology potential of lactobacilli through comparative genomics of 213 strains and associated genera.</title>
        <authorList>
            <person name="Sun Z."/>
            <person name="Harris H.M."/>
            <person name="McCann A."/>
            <person name="Guo C."/>
            <person name="Argimon S."/>
            <person name="Zhang W."/>
            <person name="Yang X."/>
            <person name="Jeffery I.B."/>
            <person name="Cooney J.C."/>
            <person name="Kagawa T.F."/>
            <person name="Liu W."/>
            <person name="Song Y."/>
            <person name="Salvetti E."/>
            <person name="Wrobel A."/>
            <person name="Rasinkangas P."/>
            <person name="Parkhill J."/>
            <person name="Rea M.C."/>
            <person name="O'Sullivan O."/>
            <person name="Ritari J."/>
            <person name="Douillard F.P."/>
            <person name="Paul Ross R."/>
            <person name="Yang R."/>
            <person name="Briner A.E."/>
            <person name="Felis G.E."/>
            <person name="de Vos W.M."/>
            <person name="Barrangou R."/>
            <person name="Klaenhammer T.R."/>
            <person name="Caufield P.W."/>
            <person name="Cui Y."/>
            <person name="Zhang H."/>
            <person name="O'Toole P.W."/>
        </authorList>
    </citation>
    <scope>NUCLEOTIDE SEQUENCE [LARGE SCALE GENOMIC DNA]</scope>
    <source>
        <strain evidence="12 13">DSM 17757</strain>
    </source>
</reference>
<name>A0A0R2IKC2_9LACO</name>
<feature type="transmembrane region" description="Helical" evidence="10">
    <location>
        <begin position="266"/>
        <end position="287"/>
    </location>
</feature>
<dbReference type="GO" id="GO:1902600">
    <property type="term" value="P:proton transmembrane transport"/>
    <property type="evidence" value="ECO:0007669"/>
    <property type="project" value="TreeGrafter"/>
</dbReference>
<dbReference type="NCBIfam" id="TIGR01494">
    <property type="entry name" value="ATPase_P-type"/>
    <property type="match status" value="2"/>
</dbReference>
<dbReference type="InterPro" id="IPR050510">
    <property type="entry name" value="Cation_transp_ATPase_P-type"/>
</dbReference>
<comment type="subcellular location">
    <subcellularLocation>
        <location evidence="1">Cell membrane</location>
        <topology evidence="1">Multi-pass membrane protein</topology>
    </subcellularLocation>
</comment>
<dbReference type="InterPro" id="IPR023298">
    <property type="entry name" value="ATPase_P-typ_TM_dom_sf"/>
</dbReference>
<dbReference type="Pfam" id="PF00122">
    <property type="entry name" value="E1-E2_ATPase"/>
    <property type="match status" value="1"/>
</dbReference>
<dbReference type="SFLD" id="SFLDS00003">
    <property type="entry name" value="Haloacid_Dehalogenase"/>
    <property type="match status" value="1"/>
</dbReference>